<dbReference type="AlphaFoldDB" id="X1DZN5"/>
<name>X1DZN5_9ZZZZ</name>
<sequence length="104" mass="11952">MLHKTAIIAVRDRLGIPEEGLPSEKEALNWYRKHFYGAKGIEFEGSFGFHYYPFQSLFEFDYQSSPDKFSISIPDPLDPEVPLDREVVSLAKELNMPDWVATAL</sequence>
<organism evidence="1">
    <name type="scientific">marine sediment metagenome</name>
    <dbReference type="NCBI Taxonomy" id="412755"/>
    <lineage>
        <taxon>unclassified sequences</taxon>
        <taxon>metagenomes</taxon>
        <taxon>ecological metagenomes</taxon>
    </lineage>
</organism>
<dbReference type="EMBL" id="BART01028166">
    <property type="protein sequence ID" value="GAH01878.1"/>
    <property type="molecule type" value="Genomic_DNA"/>
</dbReference>
<gene>
    <name evidence="1" type="ORF">S01H4_49733</name>
</gene>
<feature type="non-terminal residue" evidence="1">
    <location>
        <position position="104"/>
    </location>
</feature>
<protein>
    <submittedName>
        <fullName evidence="1">Uncharacterized protein</fullName>
    </submittedName>
</protein>
<comment type="caution">
    <text evidence="1">The sequence shown here is derived from an EMBL/GenBank/DDBJ whole genome shotgun (WGS) entry which is preliminary data.</text>
</comment>
<evidence type="ECO:0000313" key="1">
    <source>
        <dbReference type="EMBL" id="GAH01878.1"/>
    </source>
</evidence>
<reference evidence="1" key="1">
    <citation type="journal article" date="2014" name="Front. Microbiol.">
        <title>High frequency of phylogenetically diverse reductive dehalogenase-homologous genes in deep subseafloor sedimentary metagenomes.</title>
        <authorList>
            <person name="Kawai M."/>
            <person name="Futagami T."/>
            <person name="Toyoda A."/>
            <person name="Takaki Y."/>
            <person name="Nishi S."/>
            <person name="Hori S."/>
            <person name="Arai W."/>
            <person name="Tsubouchi T."/>
            <person name="Morono Y."/>
            <person name="Uchiyama I."/>
            <person name="Ito T."/>
            <person name="Fujiyama A."/>
            <person name="Inagaki F."/>
            <person name="Takami H."/>
        </authorList>
    </citation>
    <scope>NUCLEOTIDE SEQUENCE</scope>
    <source>
        <strain evidence="1">Expedition CK06-06</strain>
    </source>
</reference>
<proteinExistence type="predicted"/>
<accession>X1DZN5</accession>